<reference evidence="2 3" key="1">
    <citation type="journal article" date="2016" name="Nat. Commun.">
        <title>Thousands of microbial genomes shed light on interconnected biogeochemical processes in an aquifer system.</title>
        <authorList>
            <person name="Anantharaman K."/>
            <person name="Brown C.T."/>
            <person name="Hug L.A."/>
            <person name="Sharon I."/>
            <person name="Castelle C.J."/>
            <person name="Probst A.J."/>
            <person name="Thomas B.C."/>
            <person name="Singh A."/>
            <person name="Wilkins M.J."/>
            <person name="Karaoz U."/>
            <person name="Brodie E.L."/>
            <person name="Williams K.H."/>
            <person name="Hubbard S.S."/>
            <person name="Banfield J.F."/>
        </authorList>
    </citation>
    <scope>NUCLEOTIDE SEQUENCE [LARGE SCALE GENOMIC DNA]</scope>
</reference>
<proteinExistence type="predicted"/>
<dbReference type="EMBL" id="MGFX01000005">
    <property type="protein sequence ID" value="OGM15459.1"/>
    <property type="molecule type" value="Genomic_DNA"/>
</dbReference>
<dbReference type="Pfam" id="PF08241">
    <property type="entry name" value="Methyltransf_11"/>
    <property type="match status" value="1"/>
</dbReference>
<dbReference type="Proteomes" id="UP000177382">
    <property type="component" value="Unassembled WGS sequence"/>
</dbReference>
<gene>
    <name evidence="2" type="ORF">A2V97_00545</name>
</gene>
<evidence type="ECO:0000313" key="3">
    <source>
        <dbReference type="Proteomes" id="UP000177382"/>
    </source>
</evidence>
<dbReference type="InterPro" id="IPR029063">
    <property type="entry name" value="SAM-dependent_MTases_sf"/>
</dbReference>
<dbReference type="PANTHER" id="PTHR43591:SF24">
    <property type="entry name" value="2-METHOXY-6-POLYPRENYL-1,4-BENZOQUINOL METHYLASE, MITOCHONDRIAL"/>
    <property type="match status" value="1"/>
</dbReference>
<dbReference type="AlphaFoldDB" id="A0A1F7XKZ8"/>
<evidence type="ECO:0000313" key="2">
    <source>
        <dbReference type="EMBL" id="OGM15459.1"/>
    </source>
</evidence>
<dbReference type="CDD" id="cd02440">
    <property type="entry name" value="AdoMet_MTases"/>
    <property type="match status" value="1"/>
</dbReference>
<dbReference type="SUPFAM" id="SSF53335">
    <property type="entry name" value="S-adenosyl-L-methionine-dependent methyltransferases"/>
    <property type="match status" value="1"/>
</dbReference>
<dbReference type="GO" id="GO:0008757">
    <property type="term" value="F:S-adenosylmethionine-dependent methyltransferase activity"/>
    <property type="evidence" value="ECO:0007669"/>
    <property type="project" value="InterPro"/>
</dbReference>
<accession>A0A1F7XKZ8</accession>
<dbReference type="InterPro" id="IPR013216">
    <property type="entry name" value="Methyltransf_11"/>
</dbReference>
<feature type="domain" description="Methyltransferase type 11" evidence="1">
    <location>
        <begin position="45"/>
        <end position="136"/>
    </location>
</feature>
<dbReference type="STRING" id="1802485.A2V97_00545"/>
<comment type="caution">
    <text evidence="2">The sequence shown here is derived from an EMBL/GenBank/DDBJ whole genome shotgun (WGS) entry which is preliminary data.</text>
</comment>
<dbReference type="PANTHER" id="PTHR43591">
    <property type="entry name" value="METHYLTRANSFERASE"/>
    <property type="match status" value="1"/>
</dbReference>
<dbReference type="Gene3D" id="3.40.50.150">
    <property type="entry name" value="Vaccinia Virus protein VP39"/>
    <property type="match status" value="1"/>
</dbReference>
<name>A0A1F7XKZ8_9BACT</name>
<organism evidence="2 3">
    <name type="scientific">Candidatus Woesebacteria bacterium RBG_16_42_24</name>
    <dbReference type="NCBI Taxonomy" id="1802485"/>
    <lineage>
        <taxon>Bacteria</taxon>
        <taxon>Candidatus Woeseibacteriota</taxon>
    </lineage>
</organism>
<evidence type="ECO:0000259" key="1">
    <source>
        <dbReference type="Pfam" id="PF08241"/>
    </source>
</evidence>
<protein>
    <recommendedName>
        <fullName evidence="1">Methyltransferase type 11 domain-containing protein</fullName>
    </recommendedName>
</protein>
<sequence>MLGYKFDYEKKVWGGDIIRLRPIYFRASRLKYALKELAKVKGKILDLGCGVGDFSEAIGFYRPDLGIYSVDISAHAIALANKRGLKAKFSVADAHHLPFKDNYFDAVVCFDLIEHVKSPKKVLEEINRVLKRGGLFHTFIPTEGNVYSLQGALIALGWKAKEKYGAHPHHFPPNEVKSWVKGAGFTIIKLRWGEHLVNQIIEIIYFSLLEIRGRNVSSSVEGYLARTKARPLIKIIILVRNVLATLSYYETSFLWWFPGLGLHITCLKD</sequence>